<dbReference type="AlphaFoldDB" id="A0ABD1EGU5"/>
<evidence type="ECO:0000313" key="3">
    <source>
        <dbReference type="Proteomes" id="UP001566132"/>
    </source>
</evidence>
<feature type="region of interest" description="Disordered" evidence="1">
    <location>
        <begin position="61"/>
        <end position="101"/>
    </location>
</feature>
<protein>
    <submittedName>
        <fullName evidence="2">Uncharacterized protein</fullName>
    </submittedName>
</protein>
<dbReference type="Proteomes" id="UP001566132">
    <property type="component" value="Unassembled WGS sequence"/>
</dbReference>
<keyword evidence="3" id="KW-1185">Reference proteome</keyword>
<reference evidence="2 3" key="1">
    <citation type="submission" date="2024-05" db="EMBL/GenBank/DDBJ databases">
        <title>Genetic variation in Jamaican populations of the coffee berry borer (Hypothenemus hampei).</title>
        <authorList>
            <person name="Errbii M."/>
            <person name="Myrie A."/>
        </authorList>
    </citation>
    <scope>NUCLEOTIDE SEQUENCE [LARGE SCALE GENOMIC DNA]</scope>
    <source>
        <strain evidence="2">JA-Hopewell-2020-01-JO</strain>
        <tissue evidence="2">Whole body</tissue>
    </source>
</reference>
<evidence type="ECO:0000313" key="2">
    <source>
        <dbReference type="EMBL" id="KAL1493789.1"/>
    </source>
</evidence>
<organism evidence="2 3">
    <name type="scientific">Hypothenemus hampei</name>
    <name type="common">Coffee berry borer</name>
    <dbReference type="NCBI Taxonomy" id="57062"/>
    <lineage>
        <taxon>Eukaryota</taxon>
        <taxon>Metazoa</taxon>
        <taxon>Ecdysozoa</taxon>
        <taxon>Arthropoda</taxon>
        <taxon>Hexapoda</taxon>
        <taxon>Insecta</taxon>
        <taxon>Pterygota</taxon>
        <taxon>Neoptera</taxon>
        <taxon>Endopterygota</taxon>
        <taxon>Coleoptera</taxon>
        <taxon>Polyphaga</taxon>
        <taxon>Cucujiformia</taxon>
        <taxon>Curculionidae</taxon>
        <taxon>Scolytinae</taxon>
        <taxon>Hypothenemus</taxon>
    </lineage>
</organism>
<accession>A0ABD1EGU5</accession>
<feature type="compositionally biased region" description="Low complexity" evidence="1">
    <location>
        <begin position="86"/>
        <end position="96"/>
    </location>
</feature>
<evidence type="ECO:0000256" key="1">
    <source>
        <dbReference type="SAM" id="MobiDB-lite"/>
    </source>
</evidence>
<proteinExistence type="predicted"/>
<dbReference type="EMBL" id="JBDJPC010000007">
    <property type="protein sequence ID" value="KAL1493789.1"/>
    <property type="molecule type" value="Genomic_DNA"/>
</dbReference>
<gene>
    <name evidence="2" type="ORF">ABEB36_009478</name>
</gene>
<comment type="caution">
    <text evidence="2">The sequence shown here is derived from an EMBL/GenBank/DDBJ whole genome shotgun (WGS) entry which is preliminary data.</text>
</comment>
<name>A0ABD1EGU5_HYPHA</name>
<sequence length="195" mass="22357">MIIPSLRRRLEREATCLNKKILSIYLTKHFTKEGLEHEDSFSIEDLKSKINNVRTQLSHEIKKKAASKSGASAEEKYEPVTEESTSDSFSAESFSEIPSSPQVQGTKLTKIKKTNVNADVTYVETLETLRTLNENILYATISANSNKDDVETEFSRFIAKELNDIKDPEILLEAKLDITTKIFKFKKMWLDKQKY</sequence>